<dbReference type="InterPro" id="IPR029465">
    <property type="entry name" value="ATPgrasp_TupA"/>
</dbReference>
<evidence type="ECO:0000313" key="2">
    <source>
        <dbReference type="Proteomes" id="UP001549773"/>
    </source>
</evidence>
<dbReference type="EMBL" id="JBEWYP010000007">
    <property type="protein sequence ID" value="MET7030261.1"/>
    <property type="molecule type" value="Genomic_DNA"/>
</dbReference>
<dbReference type="RefSeq" id="WP_354619052.1">
    <property type="nucleotide sequence ID" value="NZ_JBEWYP010000007.1"/>
</dbReference>
<name>A0ABV2TYA3_9FLAO</name>
<reference evidence="1 2" key="1">
    <citation type="submission" date="2024-07" db="EMBL/GenBank/DDBJ databases">
        <title>The genome sequence of type strain Sediminicola luteus GDMCC 1.2596T.</title>
        <authorList>
            <person name="Liu Y."/>
        </authorList>
    </citation>
    <scope>NUCLEOTIDE SEQUENCE [LARGE SCALE GENOMIC DNA]</scope>
    <source>
        <strain evidence="1 2">GDMCC 1.2596</strain>
    </source>
</reference>
<proteinExistence type="predicted"/>
<accession>A0ABV2TYA3</accession>
<organism evidence="1 2">
    <name type="scientific">Sediminicola luteus</name>
    <dbReference type="NCBI Taxonomy" id="319238"/>
    <lineage>
        <taxon>Bacteria</taxon>
        <taxon>Pseudomonadati</taxon>
        <taxon>Bacteroidota</taxon>
        <taxon>Flavobacteriia</taxon>
        <taxon>Flavobacteriales</taxon>
        <taxon>Flavobacteriaceae</taxon>
        <taxon>Sediminicola</taxon>
    </lineage>
</organism>
<dbReference type="Proteomes" id="UP001549773">
    <property type="component" value="Unassembled WGS sequence"/>
</dbReference>
<sequence length="303" mass="36315">MKNTLGKLYRNTVLGYYLIHPFYVVYEFFLKITPDKLFIKLKFRKHMGYRLNLNYPQTFNEKINWLKLNDRSKLHTQAADKFKVREYIARKIGDEYLIPLVLQTKTTKDIVPENLPDFPVIIKTNHNSSGGIIVKNKNDINWKRSRFHLKKNLKENYFYSSREWQYKNIEPRIVVEKLLTDKNGAIPYDYKMHCFNGKLVFTQVDLDRQTNHTRNLYDVNWEFIPCQWIYNNGKQIEKPVTYAQMQNLAEIIAQDFIYVRVDFYVMEKTIFFGELTFHSETGLGKFEPEFYDKHFGSLLNLPI</sequence>
<protein>
    <submittedName>
        <fullName evidence="1">ATP-grasp fold amidoligase family protein</fullName>
    </submittedName>
</protein>
<keyword evidence="2" id="KW-1185">Reference proteome</keyword>
<comment type="caution">
    <text evidence="1">The sequence shown here is derived from an EMBL/GenBank/DDBJ whole genome shotgun (WGS) entry which is preliminary data.</text>
</comment>
<evidence type="ECO:0000313" key="1">
    <source>
        <dbReference type="EMBL" id="MET7030261.1"/>
    </source>
</evidence>
<gene>
    <name evidence="1" type="ORF">ABXZ32_12705</name>
</gene>
<dbReference type="Pfam" id="PF14305">
    <property type="entry name" value="ATPgrasp_TupA"/>
    <property type="match status" value="1"/>
</dbReference>